<name>A0A132NUP7_GIAIN</name>
<dbReference type="AlphaFoldDB" id="A0A132NUP7"/>
<dbReference type="OrthoDB" id="10256458at2759"/>
<evidence type="ECO:0000313" key="1">
    <source>
        <dbReference type="EMBL" id="KWX13787.1"/>
    </source>
</evidence>
<evidence type="ECO:0000313" key="2">
    <source>
        <dbReference type="Proteomes" id="UP000070089"/>
    </source>
</evidence>
<dbReference type="EMBL" id="JXTI01000055">
    <property type="protein sequence ID" value="KWX13787.1"/>
    <property type="molecule type" value="Genomic_DNA"/>
</dbReference>
<sequence>MIIQAILTPFTETHNVKAPSVTFVLLGNGDTYKGALATRLLGKQVIIPSGASKYTTLLASSEDSSTDTVPISCFILGSSGLLKGKLQDLDFFVDPEQLHIILLISATSVSQCVIETKAWLDAIYMFSKRQRFSSCTILLTDSTQLQNTNPVSRSIALRCIRALALVANTKLFSPSDGSACPQKITVYSAASTDDTGLIAKYLLADIKGTSQAFDFMINEDEAILRIPPGMDSHTMICQSSSPDEALRVQMSAFKTNVQDGDDGPQDEKQINSLSDYFSYVTAKTKAEDPMLSDLLANLSTNVGKF</sequence>
<reference evidence="1 2" key="1">
    <citation type="journal article" date="2015" name="Mol. Biochem. Parasitol.">
        <title>Identification of polymorphic genes for use in assemblage B genotyping assays through comparative genomics of multiple assemblage B Giardia duodenalis isolates.</title>
        <authorList>
            <person name="Wielinga C."/>
            <person name="Thompson R.C."/>
            <person name="Monis P."/>
            <person name="Ryan U."/>
        </authorList>
    </citation>
    <scope>NUCLEOTIDE SEQUENCE [LARGE SCALE GENOMIC DNA]</scope>
    <source>
        <strain evidence="1 2">BAH15c1</strain>
    </source>
</reference>
<dbReference type="Proteomes" id="UP000070089">
    <property type="component" value="Unassembled WGS sequence"/>
</dbReference>
<dbReference type="VEuPathDB" id="GiardiaDB:QR46_2185"/>
<organism evidence="1 2">
    <name type="scientific">Giardia duodenalis assemblage B</name>
    <dbReference type="NCBI Taxonomy" id="1394984"/>
    <lineage>
        <taxon>Eukaryota</taxon>
        <taxon>Metamonada</taxon>
        <taxon>Diplomonadida</taxon>
        <taxon>Hexamitidae</taxon>
        <taxon>Giardiinae</taxon>
        <taxon>Giardia</taxon>
    </lineage>
</organism>
<protein>
    <submittedName>
        <fullName evidence="1">Uncharacterized protein</fullName>
    </submittedName>
</protein>
<accession>A0A132NUP7</accession>
<proteinExistence type="predicted"/>
<gene>
    <name evidence="1" type="ORF">QR46_2185</name>
</gene>
<comment type="caution">
    <text evidence="1">The sequence shown here is derived from an EMBL/GenBank/DDBJ whole genome shotgun (WGS) entry which is preliminary data.</text>
</comment>